<sequence>MKKYTLLFSAILLTCTYTLAQEQVFPVIKNYGGIYDMPSATVKPDHEGPYKIVVDVVSREEGPSELSYSLVNVARLINLHAVGGVDPKNIKVVLAIHGPMALTVMNNDAYKQKFGVDNPHTDLYKALGEAGVKITICGQSLIARQISPDQVLEGIEIATSMLTTVTTYQLNGYVLLKF</sequence>
<proteinExistence type="predicted"/>
<dbReference type="SUPFAM" id="SSF75169">
    <property type="entry name" value="DsrEFH-like"/>
    <property type="match status" value="1"/>
</dbReference>
<dbReference type="RefSeq" id="WP_009577695.1">
    <property type="nucleotide sequence ID" value="NZ_AMZN01000003.1"/>
</dbReference>
<comment type="caution">
    <text evidence="2">The sequence shown here is derived from an EMBL/GenBank/DDBJ whole genome shotgun (WGS) entry which is preliminary data.</text>
</comment>
<name>L8K2J4_9BACT</name>
<gene>
    <name evidence="2" type="ORF">C900_02076</name>
</gene>
<dbReference type="Pfam" id="PF02635">
    <property type="entry name" value="DsrE"/>
    <property type="match status" value="1"/>
</dbReference>
<protein>
    <submittedName>
        <fullName evidence="2">Uncharacterized protein</fullName>
    </submittedName>
</protein>
<keyword evidence="1" id="KW-0732">Signal</keyword>
<dbReference type="AlphaFoldDB" id="L8K2J4"/>
<dbReference type="Proteomes" id="UP000011135">
    <property type="component" value="Unassembled WGS sequence"/>
</dbReference>
<accession>L8K2J4</accession>
<evidence type="ECO:0000313" key="2">
    <source>
        <dbReference type="EMBL" id="ELR73672.1"/>
    </source>
</evidence>
<feature type="signal peptide" evidence="1">
    <location>
        <begin position="1"/>
        <end position="20"/>
    </location>
</feature>
<dbReference type="EMBL" id="AMZN01000003">
    <property type="protein sequence ID" value="ELR73672.1"/>
    <property type="molecule type" value="Genomic_DNA"/>
</dbReference>
<keyword evidence="3" id="KW-1185">Reference proteome</keyword>
<dbReference type="PANTHER" id="PTHR37691:SF1">
    <property type="entry name" value="BLR3518 PROTEIN"/>
    <property type="match status" value="1"/>
</dbReference>
<dbReference type="Gene3D" id="3.40.1260.10">
    <property type="entry name" value="DsrEFH-like"/>
    <property type="match status" value="1"/>
</dbReference>
<dbReference type="InterPro" id="IPR027396">
    <property type="entry name" value="DsrEFH-like"/>
</dbReference>
<dbReference type="PANTHER" id="PTHR37691">
    <property type="entry name" value="BLR3518 PROTEIN"/>
    <property type="match status" value="1"/>
</dbReference>
<feature type="chain" id="PRO_5003993793" evidence="1">
    <location>
        <begin position="21"/>
        <end position="178"/>
    </location>
</feature>
<dbReference type="InterPro" id="IPR003787">
    <property type="entry name" value="Sulphur_relay_DsrE/F-like"/>
</dbReference>
<reference evidence="2 3" key="1">
    <citation type="submission" date="2012-12" db="EMBL/GenBank/DDBJ databases">
        <title>Genome assembly of Fulvivirga imtechensis AK7.</title>
        <authorList>
            <person name="Nupur N."/>
            <person name="Khatri I."/>
            <person name="Kumar R."/>
            <person name="Subramanian S."/>
            <person name="Pinnaka A."/>
        </authorList>
    </citation>
    <scope>NUCLEOTIDE SEQUENCE [LARGE SCALE GENOMIC DNA]</scope>
    <source>
        <strain evidence="2 3">AK7</strain>
    </source>
</reference>
<organism evidence="2 3">
    <name type="scientific">Fulvivirga imtechensis AK7</name>
    <dbReference type="NCBI Taxonomy" id="1237149"/>
    <lineage>
        <taxon>Bacteria</taxon>
        <taxon>Pseudomonadati</taxon>
        <taxon>Bacteroidota</taxon>
        <taxon>Cytophagia</taxon>
        <taxon>Cytophagales</taxon>
        <taxon>Fulvivirgaceae</taxon>
        <taxon>Fulvivirga</taxon>
    </lineage>
</organism>
<dbReference type="eggNOG" id="COG1416">
    <property type="taxonomic scope" value="Bacteria"/>
</dbReference>
<evidence type="ECO:0000256" key="1">
    <source>
        <dbReference type="SAM" id="SignalP"/>
    </source>
</evidence>
<dbReference type="OrthoDB" id="7206705at2"/>
<dbReference type="STRING" id="1237149.C900_02076"/>
<evidence type="ECO:0000313" key="3">
    <source>
        <dbReference type="Proteomes" id="UP000011135"/>
    </source>
</evidence>